<feature type="chain" id="PRO_5006600843" evidence="1">
    <location>
        <begin position="22"/>
        <end position="222"/>
    </location>
</feature>
<keyword evidence="3" id="KW-1185">Reference proteome</keyword>
<dbReference type="STRING" id="161398.PP2015_1022"/>
<dbReference type="PATRIC" id="fig|161398.10.peg.1042"/>
<dbReference type="SUPFAM" id="SSF56925">
    <property type="entry name" value="OMPA-like"/>
    <property type="match status" value="1"/>
</dbReference>
<dbReference type="EMBL" id="CP013187">
    <property type="protein sequence ID" value="ALO41540.1"/>
    <property type="molecule type" value="Genomic_DNA"/>
</dbReference>
<protein>
    <submittedName>
        <fullName evidence="2">Outer membrane protein W</fullName>
    </submittedName>
</protein>
<dbReference type="KEGG" id="pphe:PP2015_1022"/>
<feature type="signal peptide" evidence="1">
    <location>
        <begin position="1"/>
        <end position="21"/>
    </location>
</feature>
<keyword evidence="1" id="KW-0732">Signal</keyword>
<dbReference type="GO" id="GO:0019867">
    <property type="term" value="C:outer membrane"/>
    <property type="evidence" value="ECO:0007669"/>
    <property type="project" value="InterPro"/>
</dbReference>
<organism evidence="2 3">
    <name type="scientific">Pseudoalteromonas phenolica</name>
    <dbReference type="NCBI Taxonomy" id="161398"/>
    <lineage>
        <taxon>Bacteria</taxon>
        <taxon>Pseudomonadati</taxon>
        <taxon>Pseudomonadota</taxon>
        <taxon>Gammaproteobacteria</taxon>
        <taxon>Alteromonadales</taxon>
        <taxon>Pseudoalteromonadaceae</taxon>
        <taxon>Pseudoalteromonas</taxon>
    </lineage>
</organism>
<dbReference type="Proteomes" id="UP000061457">
    <property type="component" value="Chromosome I"/>
</dbReference>
<dbReference type="RefSeq" id="WP_058031548.1">
    <property type="nucleotide sequence ID" value="NZ_CP013187.1"/>
</dbReference>
<sequence>MKKLGAALLTTLLVAAPLAQAKLSVNVGLINVNPSDTASALDQDKGAGLVADSNTQLGITFDYQYTDNIVFELIAATPFSHDVSGSGNLTGVGAIGGVHLASVKHLPPTFVAQYHFLEPNAKFRPFIGAGLNYTVFFDEEASSTLKTVLGTDDVKVELDSSFGVALQAGFNYSINEKWALHGMVSKMDINTDASVYANGAKVLTSDVELDPVVAMLGVKYKF</sequence>
<dbReference type="Gene3D" id="2.40.160.20">
    <property type="match status" value="1"/>
</dbReference>
<evidence type="ECO:0000313" key="3">
    <source>
        <dbReference type="Proteomes" id="UP000061457"/>
    </source>
</evidence>
<dbReference type="PANTHER" id="PTHR36920:SF1">
    <property type="entry name" value="OUTER MEMBRANE PROTEIN W"/>
    <property type="match status" value="1"/>
</dbReference>
<proteinExistence type="predicted"/>
<dbReference type="InterPro" id="IPR005618">
    <property type="entry name" value="OMPW"/>
</dbReference>
<accession>A0A0S2K058</accession>
<gene>
    <name evidence="2" type="ORF">PP2015_1022</name>
</gene>
<evidence type="ECO:0000313" key="2">
    <source>
        <dbReference type="EMBL" id="ALO41540.1"/>
    </source>
</evidence>
<dbReference type="AlphaFoldDB" id="A0A0S2K058"/>
<reference evidence="2 3" key="1">
    <citation type="submission" date="2015-11" db="EMBL/GenBank/DDBJ databases">
        <authorList>
            <person name="Zhang Y."/>
            <person name="Guo Z."/>
        </authorList>
    </citation>
    <scope>NUCLEOTIDE SEQUENCE [LARGE SCALE GENOMIC DNA]</scope>
    <source>
        <strain evidence="2 3">KCTC 12086</strain>
    </source>
</reference>
<dbReference type="InterPro" id="IPR011250">
    <property type="entry name" value="OMP/PagP_B-barrel"/>
</dbReference>
<evidence type="ECO:0000256" key="1">
    <source>
        <dbReference type="SAM" id="SignalP"/>
    </source>
</evidence>
<dbReference type="PANTHER" id="PTHR36920">
    <property type="match status" value="1"/>
</dbReference>
<dbReference type="OrthoDB" id="9787787at2"/>
<dbReference type="GO" id="GO:0055085">
    <property type="term" value="P:transmembrane transport"/>
    <property type="evidence" value="ECO:0007669"/>
    <property type="project" value="TreeGrafter"/>
</dbReference>
<name>A0A0S2K058_9GAMM</name>
<dbReference type="Pfam" id="PF03922">
    <property type="entry name" value="OmpW"/>
    <property type="match status" value="1"/>
</dbReference>